<name>A0A0D6LHF5_9BILA</name>
<evidence type="ECO:0000313" key="1">
    <source>
        <dbReference type="EMBL" id="EPB71409.1"/>
    </source>
</evidence>
<dbReference type="AlphaFoldDB" id="A0A0D6LHF5"/>
<evidence type="ECO:0000313" key="2">
    <source>
        <dbReference type="Proteomes" id="UP000054495"/>
    </source>
</evidence>
<protein>
    <submittedName>
        <fullName evidence="1">Uncharacterized protein</fullName>
    </submittedName>
</protein>
<accession>A0A0D6LHF5</accession>
<gene>
    <name evidence="1" type="ORF">ANCCEY_09492</name>
</gene>
<dbReference type="Proteomes" id="UP000054495">
    <property type="component" value="Unassembled WGS sequence"/>
</dbReference>
<keyword evidence="2" id="KW-1185">Reference proteome</keyword>
<reference evidence="1 2" key="1">
    <citation type="submission" date="2013-05" db="EMBL/GenBank/DDBJ databases">
        <title>Draft genome of the parasitic nematode Anyclostoma ceylanicum.</title>
        <authorList>
            <person name="Mitreva M."/>
        </authorList>
    </citation>
    <scope>NUCLEOTIDE SEQUENCE [LARGE SCALE GENOMIC DNA]</scope>
</reference>
<proteinExistence type="predicted"/>
<sequence>MYHTSFGDKTAPRRSETAFLVVAGTDGKPDERGIHKGHLCDLTTGMRCCWQASLLFSLLVASCTAEKHSSEITKAVRELVQNELKNGHHDWVTLNTASGVQGVIDWPVIHTQKATKKLMFVECAMRLRSCIIEALNAHTRCIDKFCPPGTFCDERLGPCKKPPCRPIFVCLPDEFNGCARHSCPSGEVCVERVRPCIGKSCKKLPSCAKPGTCDAMVCPPSHKCEADPTPKCVKHIPTVSSVIGKAQLAGSQRLAMRV</sequence>
<dbReference type="EMBL" id="KE125111">
    <property type="protein sequence ID" value="EPB71409.1"/>
    <property type="molecule type" value="Genomic_DNA"/>
</dbReference>
<organism evidence="1 2">
    <name type="scientific">Ancylostoma ceylanicum</name>
    <dbReference type="NCBI Taxonomy" id="53326"/>
    <lineage>
        <taxon>Eukaryota</taxon>
        <taxon>Metazoa</taxon>
        <taxon>Ecdysozoa</taxon>
        <taxon>Nematoda</taxon>
        <taxon>Chromadorea</taxon>
        <taxon>Rhabditida</taxon>
        <taxon>Rhabditina</taxon>
        <taxon>Rhabditomorpha</taxon>
        <taxon>Strongyloidea</taxon>
        <taxon>Ancylostomatidae</taxon>
        <taxon>Ancylostomatinae</taxon>
        <taxon>Ancylostoma</taxon>
    </lineage>
</organism>